<dbReference type="Proteomes" id="UP000481872">
    <property type="component" value="Unassembled WGS sequence"/>
</dbReference>
<dbReference type="PANTHER" id="PTHR43880">
    <property type="entry name" value="ALCOHOL DEHYDROGENASE"/>
    <property type="match status" value="1"/>
</dbReference>
<evidence type="ECO:0000313" key="9">
    <source>
        <dbReference type="Proteomes" id="UP000481872"/>
    </source>
</evidence>
<keyword evidence="4" id="KW-0560">Oxidoreductase</keyword>
<dbReference type="SMART" id="SM00829">
    <property type="entry name" value="PKS_ER"/>
    <property type="match status" value="1"/>
</dbReference>
<evidence type="ECO:0000256" key="2">
    <source>
        <dbReference type="ARBA" id="ARBA00022723"/>
    </source>
</evidence>
<dbReference type="PANTHER" id="PTHR43880:SF12">
    <property type="entry name" value="ALCOHOL DEHYDROGENASE CLASS-3"/>
    <property type="match status" value="1"/>
</dbReference>
<dbReference type="FunFam" id="3.40.50.720:FF:000003">
    <property type="entry name" value="S-(hydroxymethyl)glutathione dehydrogenase"/>
    <property type="match status" value="1"/>
</dbReference>
<dbReference type="InterPro" id="IPR013149">
    <property type="entry name" value="ADH-like_C"/>
</dbReference>
<evidence type="ECO:0000313" key="8">
    <source>
        <dbReference type="EMBL" id="NEU05188.1"/>
    </source>
</evidence>
<sequence length="366" mass="39339">MKIKAAVVNTKGGPFVFEEIDLADPKDDELLVKVVASGICHTDEFGRQGGINQKFPAVFGHEGAGIIEKVGSEVKNFQVGDHVVFSYGYCGNCAACRSGKPFYCDHYNEINFGGTAADGKSRLSKNGEDIAMFFAQSSFATHSVINNRSAIKVDKDVNLEIAAPLGCGIQTGAGTITNIIKSSINSTIAVFGMGAVGLSAIMAANMEHCKEIIAIGGNSKSLELAKELGATHTINRKEVDDIVKSIHEIVPGGVDYCIDTSGFGPMIEKAIKASSFNGSIFVLGSSGIIDSFNIGEDILMNMRTLRGTCEGECIAQVYIPEIIRMYKEGRFPIDKIITVYDFEDIEQAFKDSHDGKVIKPVIRISK</sequence>
<dbReference type="Pfam" id="PF00107">
    <property type="entry name" value="ADH_zinc_N"/>
    <property type="match status" value="1"/>
</dbReference>
<name>A0A6M0H4H9_9CLOT</name>
<comment type="cofactor">
    <cofactor evidence="1 6">
        <name>Zn(2+)</name>
        <dbReference type="ChEBI" id="CHEBI:29105"/>
    </cofactor>
</comment>
<evidence type="ECO:0000256" key="3">
    <source>
        <dbReference type="ARBA" id="ARBA00022833"/>
    </source>
</evidence>
<evidence type="ECO:0000259" key="7">
    <source>
        <dbReference type="SMART" id="SM00829"/>
    </source>
</evidence>
<dbReference type="GO" id="GO:0046294">
    <property type="term" value="P:formaldehyde catabolic process"/>
    <property type="evidence" value="ECO:0007669"/>
    <property type="project" value="TreeGrafter"/>
</dbReference>
<organism evidence="8 9">
    <name type="scientific">Clostridium senegalense</name>
    <dbReference type="NCBI Taxonomy" id="1465809"/>
    <lineage>
        <taxon>Bacteria</taxon>
        <taxon>Bacillati</taxon>
        <taxon>Bacillota</taxon>
        <taxon>Clostridia</taxon>
        <taxon>Eubacteriales</taxon>
        <taxon>Clostridiaceae</taxon>
        <taxon>Clostridium</taxon>
    </lineage>
</organism>
<evidence type="ECO:0000256" key="5">
    <source>
        <dbReference type="ARBA" id="ARBA00023027"/>
    </source>
</evidence>
<dbReference type="CDD" id="cd08278">
    <property type="entry name" value="benzyl_alcohol_DH"/>
    <property type="match status" value="1"/>
</dbReference>
<dbReference type="RefSeq" id="WP_199870067.1">
    <property type="nucleotide sequence ID" value="NZ_JAAGPU010000017.1"/>
</dbReference>
<dbReference type="InterPro" id="IPR020843">
    <property type="entry name" value="ER"/>
</dbReference>
<dbReference type="InterPro" id="IPR036291">
    <property type="entry name" value="NAD(P)-bd_dom_sf"/>
</dbReference>
<comment type="caution">
    <text evidence="8">The sequence shown here is derived from an EMBL/GenBank/DDBJ whole genome shotgun (WGS) entry which is preliminary data.</text>
</comment>
<dbReference type="EMBL" id="JAAGPU010000017">
    <property type="protein sequence ID" value="NEU05188.1"/>
    <property type="molecule type" value="Genomic_DNA"/>
</dbReference>
<dbReference type="InterPro" id="IPR013154">
    <property type="entry name" value="ADH-like_N"/>
</dbReference>
<dbReference type="AlphaFoldDB" id="A0A6M0H4H9"/>
<dbReference type="Pfam" id="PF08240">
    <property type="entry name" value="ADH_N"/>
    <property type="match status" value="1"/>
</dbReference>
<keyword evidence="2 6" id="KW-0479">Metal-binding</keyword>
<dbReference type="PROSITE" id="PS00059">
    <property type="entry name" value="ADH_ZINC"/>
    <property type="match status" value="1"/>
</dbReference>
<dbReference type="Gene3D" id="3.40.50.720">
    <property type="entry name" value="NAD(P)-binding Rossmann-like Domain"/>
    <property type="match status" value="1"/>
</dbReference>
<protein>
    <submittedName>
        <fullName evidence="8">NAD(P)-dependent alcohol dehydrogenase</fullName>
    </submittedName>
</protein>
<dbReference type="SUPFAM" id="SSF50129">
    <property type="entry name" value="GroES-like"/>
    <property type="match status" value="1"/>
</dbReference>
<dbReference type="InterPro" id="IPR011032">
    <property type="entry name" value="GroES-like_sf"/>
</dbReference>
<reference evidence="8 9" key="1">
    <citation type="submission" date="2020-02" db="EMBL/GenBank/DDBJ databases">
        <title>Genome assembly of a novel Clostridium senegalense strain.</title>
        <authorList>
            <person name="Gupta T.B."/>
            <person name="Jauregui R."/>
            <person name="Maclean P."/>
            <person name="Nawarathana A."/>
            <person name="Brightwell G."/>
        </authorList>
    </citation>
    <scope>NUCLEOTIDE SEQUENCE [LARGE SCALE GENOMIC DNA]</scope>
    <source>
        <strain evidence="8 9">AGRFS4</strain>
    </source>
</reference>
<keyword evidence="9" id="KW-1185">Reference proteome</keyword>
<dbReference type="Gene3D" id="3.90.180.10">
    <property type="entry name" value="Medium-chain alcohol dehydrogenases, catalytic domain"/>
    <property type="match status" value="1"/>
</dbReference>
<accession>A0A6M0H4H9</accession>
<keyword evidence="3 6" id="KW-0862">Zinc</keyword>
<evidence type="ECO:0000256" key="4">
    <source>
        <dbReference type="ARBA" id="ARBA00023002"/>
    </source>
</evidence>
<evidence type="ECO:0000256" key="1">
    <source>
        <dbReference type="ARBA" id="ARBA00001947"/>
    </source>
</evidence>
<dbReference type="GO" id="GO:0051903">
    <property type="term" value="F:S-(hydroxymethyl)glutathione dehydrogenase [NAD(P)+] activity"/>
    <property type="evidence" value="ECO:0007669"/>
    <property type="project" value="TreeGrafter"/>
</dbReference>
<dbReference type="SUPFAM" id="SSF51735">
    <property type="entry name" value="NAD(P)-binding Rossmann-fold domains"/>
    <property type="match status" value="1"/>
</dbReference>
<keyword evidence="5" id="KW-0520">NAD</keyword>
<proteinExistence type="inferred from homology"/>
<dbReference type="GO" id="GO:0008270">
    <property type="term" value="F:zinc ion binding"/>
    <property type="evidence" value="ECO:0007669"/>
    <property type="project" value="InterPro"/>
</dbReference>
<gene>
    <name evidence="8" type="ORF">G3M99_10055</name>
</gene>
<evidence type="ECO:0000256" key="6">
    <source>
        <dbReference type="RuleBase" id="RU361277"/>
    </source>
</evidence>
<dbReference type="InterPro" id="IPR002328">
    <property type="entry name" value="ADH_Zn_CS"/>
</dbReference>
<comment type="similarity">
    <text evidence="6">Belongs to the zinc-containing alcohol dehydrogenase family.</text>
</comment>
<feature type="domain" description="Enoyl reductase (ER)" evidence="7">
    <location>
        <begin position="12"/>
        <end position="362"/>
    </location>
</feature>
<dbReference type="GO" id="GO:0005829">
    <property type="term" value="C:cytosol"/>
    <property type="evidence" value="ECO:0007669"/>
    <property type="project" value="TreeGrafter"/>
</dbReference>